<dbReference type="EMBL" id="RQEP01000005">
    <property type="protein sequence ID" value="TGK07411.1"/>
    <property type="molecule type" value="Genomic_DNA"/>
</dbReference>
<gene>
    <name evidence="1" type="ORF">EHO59_04735</name>
</gene>
<dbReference type="Proteomes" id="UP000297453">
    <property type="component" value="Unassembled WGS sequence"/>
</dbReference>
<sequence length="152" mass="17746">MGPVISIASPFTLDSNKIDEVTKLIASSAEKVQNQDFWIKSRPFYYSNKLEYSEILEDYKDLAKFLNWRPKSVYYISAGCNDILDHLILGNIAFEFCKLLEGVILFGSLLSNYTSDNEILNNPNLIHYHNETIFKVREFELWMLHPDFRLVK</sequence>
<keyword evidence="2" id="KW-1185">Reference proteome</keyword>
<accession>A0A4R9G7G7</accession>
<evidence type="ECO:0000313" key="2">
    <source>
        <dbReference type="Proteomes" id="UP000297453"/>
    </source>
</evidence>
<evidence type="ECO:0000313" key="1">
    <source>
        <dbReference type="EMBL" id="TGK07411.1"/>
    </source>
</evidence>
<dbReference type="RefSeq" id="WP_135585237.1">
    <property type="nucleotide sequence ID" value="NZ_RQEP01000005.1"/>
</dbReference>
<dbReference type="AlphaFoldDB" id="A0A4R9G7G7"/>
<organism evidence="1 2">
    <name type="scientific">Leptospira semungkisensis</name>
    <dbReference type="NCBI Taxonomy" id="2484985"/>
    <lineage>
        <taxon>Bacteria</taxon>
        <taxon>Pseudomonadati</taxon>
        <taxon>Spirochaetota</taxon>
        <taxon>Spirochaetia</taxon>
        <taxon>Leptospirales</taxon>
        <taxon>Leptospiraceae</taxon>
        <taxon>Leptospira</taxon>
    </lineage>
</organism>
<reference evidence="1" key="1">
    <citation type="journal article" date="2019" name="PLoS Negl. Trop. Dis.">
        <title>Revisiting the worldwide diversity of Leptospira species in the environment.</title>
        <authorList>
            <person name="Vincent A.T."/>
            <person name="Schiettekatte O."/>
            <person name="Bourhy P."/>
            <person name="Veyrier F.J."/>
            <person name="Picardeau M."/>
        </authorList>
    </citation>
    <scope>NUCLEOTIDE SEQUENCE [LARGE SCALE GENOMIC DNA]</scope>
    <source>
        <strain evidence="1">SSS9</strain>
    </source>
</reference>
<comment type="caution">
    <text evidence="1">The sequence shown here is derived from an EMBL/GenBank/DDBJ whole genome shotgun (WGS) entry which is preliminary data.</text>
</comment>
<dbReference type="OrthoDB" id="9804592at2"/>
<dbReference type="Pfam" id="PF19895">
    <property type="entry name" value="DUF6368"/>
    <property type="match status" value="1"/>
</dbReference>
<dbReference type="InterPro" id="IPR045948">
    <property type="entry name" value="DUF6368"/>
</dbReference>
<protein>
    <submittedName>
        <fullName evidence="1">Uncharacterized protein</fullName>
    </submittedName>
</protein>
<proteinExistence type="predicted"/>
<name>A0A4R9G7G7_9LEPT</name>